<evidence type="ECO:0000256" key="1">
    <source>
        <dbReference type="SAM" id="MobiDB-lite"/>
    </source>
</evidence>
<feature type="region of interest" description="Disordered" evidence="1">
    <location>
        <begin position="220"/>
        <end position="239"/>
    </location>
</feature>
<evidence type="ECO:0000256" key="2">
    <source>
        <dbReference type="SAM" id="SignalP"/>
    </source>
</evidence>
<organism evidence="3 4">
    <name type="scientific">Ottowia thiooxydans</name>
    <dbReference type="NCBI Taxonomy" id="219182"/>
    <lineage>
        <taxon>Bacteria</taxon>
        <taxon>Pseudomonadati</taxon>
        <taxon>Pseudomonadota</taxon>
        <taxon>Betaproteobacteria</taxon>
        <taxon>Burkholderiales</taxon>
        <taxon>Comamonadaceae</taxon>
        <taxon>Ottowia</taxon>
    </lineage>
</organism>
<feature type="signal peptide" evidence="2">
    <location>
        <begin position="1"/>
        <end position="44"/>
    </location>
</feature>
<evidence type="ECO:0000313" key="3">
    <source>
        <dbReference type="EMBL" id="MET4578659.1"/>
    </source>
</evidence>
<evidence type="ECO:0000313" key="4">
    <source>
        <dbReference type="Proteomes" id="UP001549320"/>
    </source>
</evidence>
<dbReference type="Proteomes" id="UP001549320">
    <property type="component" value="Unassembled WGS sequence"/>
</dbReference>
<sequence length="405" mass="43246">MTRLASVFDAPSRMSTPLSARPGIRVGRPLLAALCLAACAVAQAQPVAPQETPMPYYSAAQVLRGLYNQHLPVQAARFLQASQAQEQAVASWCSSAGGSSRPNAAAVRTSWREALNAWLQLSTPSVGPLVVRRSLRQIDFTPIRPQLIERAIAKAPASPADMELVGTPAKGFGALDWLLTKGLKPSSAECAYAGQVAQAITREAQGIANDLKAMQNTPWNAPSQAEEVDPDSAQATKAAEETGAAMAEWVNQWLGGLERLRWAQMEKPVKAVEGSSKPAAYARQALADNVTDWQTQWQALQHQALLKPEQRQTPPDSDKEVLPIEALLLGKGQIKLAQRWREVSGAADTALRALRAGSAPSARDTRMNAAVLNAAAKLKAITALYQSEVAPALDIPLGFSDADGD</sequence>
<comment type="caution">
    <text evidence="3">The sequence shown here is derived from an EMBL/GenBank/DDBJ whole genome shotgun (WGS) entry which is preliminary data.</text>
</comment>
<gene>
    <name evidence="3" type="ORF">ABIE13_003775</name>
</gene>
<keyword evidence="3" id="KW-0449">Lipoprotein</keyword>
<name>A0ABV2QC96_9BURK</name>
<feature type="chain" id="PRO_5046593201" evidence="2">
    <location>
        <begin position="45"/>
        <end position="405"/>
    </location>
</feature>
<dbReference type="RefSeq" id="WP_354446077.1">
    <property type="nucleotide sequence ID" value="NZ_JBEPSH010000007.1"/>
</dbReference>
<dbReference type="CDD" id="cd14659">
    <property type="entry name" value="Imelysin-like_IPPA"/>
    <property type="match status" value="1"/>
</dbReference>
<dbReference type="InterPro" id="IPR038352">
    <property type="entry name" value="Imelysin_sf"/>
</dbReference>
<dbReference type="InterPro" id="IPR034984">
    <property type="entry name" value="Imelysin-like_IPPA"/>
</dbReference>
<keyword evidence="2" id="KW-0732">Signal</keyword>
<proteinExistence type="predicted"/>
<accession>A0ABV2QC96</accession>
<keyword evidence="4" id="KW-1185">Reference proteome</keyword>
<dbReference type="Gene3D" id="1.20.1420.20">
    <property type="entry name" value="M75 peptidase, HXXE motif"/>
    <property type="match status" value="1"/>
</dbReference>
<reference evidence="3 4" key="1">
    <citation type="submission" date="2024-06" db="EMBL/GenBank/DDBJ databases">
        <title>Sorghum-associated microbial communities from plants grown in Nebraska, USA.</title>
        <authorList>
            <person name="Schachtman D."/>
        </authorList>
    </citation>
    <scope>NUCLEOTIDE SEQUENCE [LARGE SCALE GENOMIC DNA]</scope>
    <source>
        <strain evidence="3 4">2709</strain>
    </source>
</reference>
<dbReference type="EMBL" id="JBEPSH010000007">
    <property type="protein sequence ID" value="MET4578659.1"/>
    <property type="molecule type" value="Genomic_DNA"/>
</dbReference>
<protein>
    <submittedName>
        <fullName evidence="3">Lipoprotein</fullName>
    </submittedName>
</protein>